<evidence type="ECO:0000256" key="1">
    <source>
        <dbReference type="ARBA" id="ARBA00004141"/>
    </source>
</evidence>
<gene>
    <name evidence="13" type="primary">czcD.1</name>
    <name evidence="13" type="ORF">NCCP691_25020</name>
</gene>
<proteinExistence type="inferred from homology"/>
<keyword evidence="3" id="KW-0813">Transport</keyword>
<dbReference type="InterPro" id="IPR027470">
    <property type="entry name" value="Cation_efflux_CTD"/>
</dbReference>
<evidence type="ECO:0000259" key="11">
    <source>
        <dbReference type="Pfam" id="PF01545"/>
    </source>
</evidence>
<dbReference type="SUPFAM" id="SSF161111">
    <property type="entry name" value="Cation efflux protein transmembrane domain-like"/>
    <property type="match status" value="1"/>
</dbReference>
<dbReference type="InterPro" id="IPR036837">
    <property type="entry name" value="Cation_efflux_CTD_sf"/>
</dbReference>
<evidence type="ECO:0000313" key="14">
    <source>
        <dbReference type="Proteomes" id="UP000887222"/>
    </source>
</evidence>
<dbReference type="PANTHER" id="PTHR11562:SF17">
    <property type="entry name" value="RE54080P-RELATED"/>
    <property type="match status" value="1"/>
</dbReference>
<dbReference type="InterPro" id="IPR050681">
    <property type="entry name" value="CDF/SLC30A"/>
</dbReference>
<keyword evidence="5" id="KW-0862">Zinc</keyword>
<dbReference type="InterPro" id="IPR058533">
    <property type="entry name" value="Cation_efflux_TM"/>
</dbReference>
<comment type="caution">
    <text evidence="13">The sequence shown here is derived from an EMBL/GenBank/DDBJ whole genome shotgun (WGS) entry which is preliminary data.</text>
</comment>
<protein>
    <submittedName>
        <fullName evidence="13">Cation transporter</fullName>
    </submittedName>
</protein>
<feature type="transmembrane region" description="Helical" evidence="10">
    <location>
        <begin position="131"/>
        <end position="154"/>
    </location>
</feature>
<evidence type="ECO:0000256" key="7">
    <source>
        <dbReference type="ARBA" id="ARBA00023065"/>
    </source>
</evidence>
<dbReference type="PANTHER" id="PTHR11562">
    <property type="entry name" value="CATION EFFLUX PROTEIN/ ZINC TRANSPORTER"/>
    <property type="match status" value="1"/>
</dbReference>
<dbReference type="InterPro" id="IPR002524">
    <property type="entry name" value="Cation_efflux"/>
</dbReference>
<accession>A0ABQ4Q5L3</accession>
<feature type="domain" description="Cation efflux protein cytoplasmic" evidence="12">
    <location>
        <begin position="227"/>
        <end position="300"/>
    </location>
</feature>
<evidence type="ECO:0000256" key="8">
    <source>
        <dbReference type="ARBA" id="ARBA00023136"/>
    </source>
</evidence>
<dbReference type="SUPFAM" id="SSF160240">
    <property type="entry name" value="Cation efflux protein cytoplasmic domain-like"/>
    <property type="match status" value="1"/>
</dbReference>
<keyword evidence="4 10" id="KW-0812">Transmembrane</keyword>
<dbReference type="Gene3D" id="1.20.1510.10">
    <property type="entry name" value="Cation efflux protein transmembrane domain"/>
    <property type="match status" value="1"/>
</dbReference>
<feature type="transmembrane region" description="Helical" evidence="10">
    <location>
        <begin position="166"/>
        <end position="191"/>
    </location>
</feature>
<evidence type="ECO:0000256" key="3">
    <source>
        <dbReference type="ARBA" id="ARBA00022448"/>
    </source>
</evidence>
<dbReference type="NCBIfam" id="TIGR01297">
    <property type="entry name" value="CDF"/>
    <property type="match status" value="1"/>
</dbReference>
<reference evidence="13 14" key="1">
    <citation type="journal article" date="2022" name="Int. J. Syst. Evol. Microbiol.">
        <title>Noviherbaspirillum aridicola sp. nov., isolated from an arid soil in Pakistan.</title>
        <authorList>
            <person name="Khan I.U."/>
            <person name="Saqib M."/>
            <person name="Amin A."/>
            <person name="Hussain F."/>
            <person name="Li L."/>
            <person name="Liu Y.H."/>
            <person name="Fang B.Z."/>
            <person name="Ahmed I."/>
            <person name="Li W.J."/>
        </authorList>
    </citation>
    <scope>NUCLEOTIDE SEQUENCE [LARGE SCALE GENOMIC DNA]</scope>
    <source>
        <strain evidence="13 14">NCCP-691</strain>
    </source>
</reference>
<feature type="transmembrane region" description="Helical" evidence="10">
    <location>
        <begin position="32"/>
        <end position="53"/>
    </location>
</feature>
<dbReference type="Proteomes" id="UP000887222">
    <property type="component" value="Unassembled WGS sequence"/>
</dbReference>
<evidence type="ECO:0000259" key="12">
    <source>
        <dbReference type="Pfam" id="PF16916"/>
    </source>
</evidence>
<evidence type="ECO:0000256" key="4">
    <source>
        <dbReference type="ARBA" id="ARBA00022692"/>
    </source>
</evidence>
<evidence type="ECO:0000256" key="2">
    <source>
        <dbReference type="ARBA" id="ARBA00008873"/>
    </source>
</evidence>
<keyword evidence="7" id="KW-0406">Ion transport</keyword>
<keyword evidence="8 10" id="KW-0472">Membrane</keyword>
<comment type="subcellular location">
    <subcellularLocation>
        <location evidence="1">Membrane</location>
        <topology evidence="1">Multi-pass membrane protein</topology>
    </subcellularLocation>
</comment>
<evidence type="ECO:0000256" key="10">
    <source>
        <dbReference type="SAM" id="Phobius"/>
    </source>
</evidence>
<keyword evidence="14" id="KW-1185">Reference proteome</keyword>
<dbReference type="Pfam" id="PF01545">
    <property type="entry name" value="Cation_efflux"/>
    <property type="match status" value="1"/>
</dbReference>
<dbReference type="EMBL" id="BPMK01000010">
    <property type="protein sequence ID" value="GIZ52488.1"/>
    <property type="molecule type" value="Genomic_DNA"/>
</dbReference>
<evidence type="ECO:0000313" key="13">
    <source>
        <dbReference type="EMBL" id="GIZ52488.1"/>
    </source>
</evidence>
<keyword evidence="6 10" id="KW-1133">Transmembrane helix</keyword>
<feature type="region of interest" description="Disordered" evidence="9">
    <location>
        <begin position="1"/>
        <end position="20"/>
    </location>
</feature>
<feature type="domain" description="Cation efflux protein transmembrane" evidence="11">
    <location>
        <begin position="34"/>
        <end position="223"/>
    </location>
</feature>
<evidence type="ECO:0000256" key="6">
    <source>
        <dbReference type="ARBA" id="ARBA00022989"/>
    </source>
</evidence>
<evidence type="ECO:0000256" key="9">
    <source>
        <dbReference type="SAM" id="MobiDB-lite"/>
    </source>
</evidence>
<organism evidence="13 14">
    <name type="scientific">Noviherbaspirillum aridicola</name>
    <dbReference type="NCBI Taxonomy" id="2849687"/>
    <lineage>
        <taxon>Bacteria</taxon>
        <taxon>Pseudomonadati</taxon>
        <taxon>Pseudomonadota</taxon>
        <taxon>Betaproteobacteria</taxon>
        <taxon>Burkholderiales</taxon>
        <taxon>Oxalobacteraceae</taxon>
        <taxon>Noviherbaspirillum</taxon>
    </lineage>
</organism>
<keyword evidence="5" id="KW-0864">Zinc transport</keyword>
<sequence>MQHRNPSPESLHAHKHGDAAHRHVIEGRNPRILMMAVLLTLGFAGVEAVAGYWANSLALISDAGHMLTDSTALALALLAQHIARRPPSPRHSFGFGRAEALAAFINALAMLVLVAWIVYEAVQRFSAPPQVAGEAVFVVALIGMTVNILVAWVLSRDRDSVNTRAALVHVLGDLLGSVAALAAGIVIYFTGWYPIDPLLSVFVSMLILRSTLAVLKEAYHFLMEGVPKNVDYLQVGADLAAVAGVQSVHDLHVWEMTPGQPALIGHVEIGRLEEWPAVLQRIKGMLLEKHGIDHITLQPELPSMNDDR</sequence>
<evidence type="ECO:0000256" key="5">
    <source>
        <dbReference type="ARBA" id="ARBA00022906"/>
    </source>
</evidence>
<feature type="transmembrane region" description="Helical" evidence="10">
    <location>
        <begin position="197"/>
        <end position="215"/>
    </location>
</feature>
<dbReference type="RefSeq" id="WP_220808829.1">
    <property type="nucleotide sequence ID" value="NZ_BPMK01000010.1"/>
</dbReference>
<comment type="similarity">
    <text evidence="2">Belongs to the cation diffusion facilitator (CDF) transporter (TC 2.A.4) family. SLC30A subfamily.</text>
</comment>
<dbReference type="Pfam" id="PF16916">
    <property type="entry name" value="ZT_dimer"/>
    <property type="match status" value="1"/>
</dbReference>
<feature type="transmembrane region" description="Helical" evidence="10">
    <location>
        <begin position="100"/>
        <end position="119"/>
    </location>
</feature>
<name>A0ABQ4Q5L3_9BURK</name>
<dbReference type="InterPro" id="IPR027469">
    <property type="entry name" value="Cation_efflux_TMD_sf"/>
</dbReference>